<feature type="domain" description="ASPIC/UnbV" evidence="3">
    <location>
        <begin position="565"/>
        <end position="630"/>
    </location>
</feature>
<dbReference type="RefSeq" id="WP_048688047.1">
    <property type="nucleotide sequence ID" value="NZ_KQ130482.1"/>
</dbReference>
<dbReference type="InterPro" id="IPR013517">
    <property type="entry name" value="FG-GAP"/>
</dbReference>
<keyword evidence="1 2" id="KW-0732">Signal</keyword>
<evidence type="ECO:0000256" key="2">
    <source>
        <dbReference type="SAM" id="SignalP"/>
    </source>
</evidence>
<feature type="chain" id="PRO_5005298766" description="ASPIC/UnbV domain-containing protein" evidence="2">
    <location>
        <begin position="28"/>
        <end position="639"/>
    </location>
</feature>
<comment type="caution">
    <text evidence="4">The sequence shown here is derived from an EMBL/GenBank/DDBJ whole genome shotgun (WGS) entry which is preliminary data.</text>
</comment>
<dbReference type="PANTHER" id="PTHR16026">
    <property type="entry name" value="CARTILAGE ACIDIC PROTEIN 1"/>
    <property type="match status" value="1"/>
</dbReference>
<evidence type="ECO:0000313" key="5">
    <source>
        <dbReference type="Proteomes" id="UP000037600"/>
    </source>
</evidence>
<dbReference type="PATRIC" id="fig|1513271.3.peg.71"/>
<dbReference type="SUPFAM" id="SSF69318">
    <property type="entry name" value="Integrin alpha N-terminal domain"/>
    <property type="match status" value="2"/>
</dbReference>
<dbReference type="InterPro" id="IPR028994">
    <property type="entry name" value="Integrin_alpha_N"/>
</dbReference>
<feature type="signal peptide" evidence="2">
    <location>
        <begin position="1"/>
        <end position="27"/>
    </location>
</feature>
<dbReference type="AlphaFoldDB" id="A0A0J8H221"/>
<dbReference type="Proteomes" id="UP000037600">
    <property type="component" value="Unassembled WGS sequence"/>
</dbReference>
<proteinExistence type="predicted"/>
<keyword evidence="5" id="KW-1185">Reference proteome</keyword>
<dbReference type="InterPro" id="IPR011519">
    <property type="entry name" value="UnbV_ASPIC"/>
</dbReference>
<dbReference type="STRING" id="1513271.XM47_00340"/>
<dbReference type="Gene3D" id="2.130.10.130">
    <property type="entry name" value="Integrin alpha, N-terminal"/>
    <property type="match status" value="2"/>
</dbReference>
<name>A0A0J8H221_9ALTE</name>
<dbReference type="OrthoDB" id="100785at2"/>
<evidence type="ECO:0000259" key="3">
    <source>
        <dbReference type="Pfam" id="PF07593"/>
    </source>
</evidence>
<gene>
    <name evidence="4" type="ORF">XM47_00340</name>
</gene>
<accession>A0A0J8H221</accession>
<dbReference type="EMBL" id="LAZL01000001">
    <property type="protein sequence ID" value="KMT67078.1"/>
    <property type="molecule type" value="Genomic_DNA"/>
</dbReference>
<evidence type="ECO:0000256" key="1">
    <source>
        <dbReference type="ARBA" id="ARBA00022729"/>
    </source>
</evidence>
<dbReference type="Pfam" id="PF13517">
    <property type="entry name" value="FG-GAP_3"/>
    <property type="match status" value="3"/>
</dbReference>
<dbReference type="PANTHER" id="PTHR16026:SF0">
    <property type="entry name" value="CARTILAGE ACIDIC PROTEIN 1"/>
    <property type="match status" value="1"/>
</dbReference>
<sequence length="639" mass="70676">MSLKHSFIKPKAILTALLVTSVYTNLAGCSATITPEINELVFIKAQEDINLETLNRRKWDNPIVADFDQDGHTDLLLLDHGRLMKMYWNNGQGKFLKPITIRGGDLHGVAVGDINQDGKLNIVVSQGGGAGTNLRKPEFYQIEKNRKISKLADLDKNFVAGRGRGAKLVDADKDGDLDLILPGAMSSKDKQSQIFVYENNGKGHYTLHSRLPTIRGEAQRLKITDFNNDGIFDLIFYGTSQPIKLYQGDGNLGYKNVTEQVLAGNQITHVLGIAEIDFDNDGDFDLFLNRSGEIDKQYLHYDAEEKNLAVAVRNSKKIDIKQIQAGDILKITNFQKVLKKRVYLGKTKTLLDLSKNDWHAGVDLSINHHDANGFPDHSDLEKDSIHIGYLGDGNWRLAALTQFLGTMTLVDVIINQIENKPIDQHSGILLENIQGKLLDISASSQLDQLINTTGTAVADYNNDGFNDLFVVKHGTLANPVKQALLINNGRGQFNLVTHHQIESAGMGTFGMGADALDYNQDGLVDLIYTNERGLWHLYKNSKSIKQKNNFIKFKVSNSPTGKATALGAIVTLYLDNGITQTQRVGYGAAPYSQSFNDTVHFGIGKQAQFVKMEVKWTNGESVVLNSISDNNNSVSMLTN</sequence>
<reference evidence="4 5" key="1">
    <citation type="submission" date="2015-04" db="EMBL/GenBank/DDBJ databases">
        <title>Draft Genome Sequence of the Novel Agar-Digesting Marine Bacterium Q1.</title>
        <authorList>
            <person name="Li Y."/>
            <person name="Li D."/>
            <person name="Chen G."/>
            <person name="Du Z."/>
        </authorList>
    </citation>
    <scope>NUCLEOTIDE SEQUENCE [LARGE SCALE GENOMIC DNA]</scope>
    <source>
        <strain evidence="4 5">Q1</strain>
    </source>
</reference>
<dbReference type="Pfam" id="PF07593">
    <property type="entry name" value="UnbV_ASPIC"/>
    <property type="match status" value="1"/>
</dbReference>
<organism evidence="4 5">
    <name type="scientific">Catenovulum maritimum</name>
    <dbReference type="NCBI Taxonomy" id="1513271"/>
    <lineage>
        <taxon>Bacteria</taxon>
        <taxon>Pseudomonadati</taxon>
        <taxon>Pseudomonadota</taxon>
        <taxon>Gammaproteobacteria</taxon>
        <taxon>Alteromonadales</taxon>
        <taxon>Alteromonadaceae</taxon>
        <taxon>Catenovulum</taxon>
    </lineage>
</organism>
<evidence type="ECO:0000313" key="4">
    <source>
        <dbReference type="EMBL" id="KMT67078.1"/>
    </source>
</evidence>
<protein>
    <recommendedName>
        <fullName evidence="3">ASPIC/UnbV domain-containing protein</fullName>
    </recommendedName>
</protein>
<dbReference type="InterPro" id="IPR027039">
    <property type="entry name" value="Crtac1"/>
</dbReference>